<reference evidence="5" key="2">
    <citation type="submission" date="2023-06" db="EMBL/GenBank/DDBJ databases">
        <authorList>
            <person name="Swenson N.G."/>
            <person name="Wegrzyn J.L."/>
            <person name="Mcevoy S.L."/>
        </authorList>
    </citation>
    <scope>NUCLEOTIDE SEQUENCE</scope>
    <source>
        <strain evidence="5">NS2018</strain>
        <tissue evidence="5">Leaf</tissue>
    </source>
</reference>
<keyword evidence="6" id="KW-1185">Reference proteome</keyword>
<keyword evidence="1" id="KW-0678">Repressor</keyword>
<gene>
    <name evidence="5" type="ORF">LWI29_008328</name>
</gene>
<dbReference type="GO" id="GO:0003700">
    <property type="term" value="F:DNA-binding transcription factor activity"/>
    <property type="evidence" value="ECO:0007669"/>
    <property type="project" value="InterPro"/>
</dbReference>
<dbReference type="PANTHER" id="PTHR33388">
    <property type="entry name" value="OS01G0212500 PROTEIN"/>
    <property type="match status" value="1"/>
</dbReference>
<feature type="compositionally biased region" description="Low complexity" evidence="4">
    <location>
        <begin position="1"/>
        <end position="10"/>
    </location>
</feature>
<protein>
    <recommendedName>
        <fullName evidence="7">SPOROCYTELESS-like EAR-containing protein 2</fullName>
    </recommendedName>
</protein>
<evidence type="ECO:0000256" key="2">
    <source>
        <dbReference type="ARBA" id="ARBA00023015"/>
    </source>
</evidence>
<dbReference type="AlphaFoldDB" id="A0AA39RQH4"/>
<feature type="region of interest" description="Disordered" evidence="4">
    <location>
        <begin position="283"/>
        <end position="307"/>
    </location>
</feature>
<evidence type="ECO:0000256" key="3">
    <source>
        <dbReference type="ARBA" id="ARBA00023163"/>
    </source>
</evidence>
<comment type="caution">
    <text evidence="5">The sequence shown here is derived from an EMBL/GenBank/DDBJ whole genome shotgun (WGS) entry which is preliminary data.</text>
</comment>
<dbReference type="Proteomes" id="UP001168877">
    <property type="component" value="Unassembled WGS sequence"/>
</dbReference>
<evidence type="ECO:0000256" key="1">
    <source>
        <dbReference type="ARBA" id="ARBA00022491"/>
    </source>
</evidence>
<feature type="compositionally biased region" description="Basic residues" evidence="4">
    <location>
        <begin position="35"/>
        <end position="44"/>
    </location>
</feature>
<sequence length="352" mass="38340">MCSNTSSSGGVISGSGGGGGGGGGDGGDYASLLLKKPKRQRVPKRGPGVAELEKILREQETTNINGHVVDKDSSCRISSQFPNSYHHHPQSSSNSFTRNVQNISDHNHFISPPAPPNITMLYANGGKSTNGGGSSMVLPEQGLFPAATWRSSCCESSNSIYGESPKFPSGYPFSVNGSSDYHMHHHHHQHFPVMLQKKPCQYSSPSTMVGILKRPRTFTVDNNLDPPFQFQAPTHFPHLYMPENSHSHDNQTVFNLKPNETVSRDHGGHFLIFGSGVASQQEFSKHNSLPLQETPERPNQVSSGQGGTVLQKKPFFSLLMPGEQIEEAETALTLNNERGRTRGEAIDLNLKL</sequence>
<evidence type="ECO:0000256" key="4">
    <source>
        <dbReference type="SAM" id="MobiDB-lite"/>
    </source>
</evidence>
<organism evidence="5 6">
    <name type="scientific">Acer saccharum</name>
    <name type="common">Sugar maple</name>
    <dbReference type="NCBI Taxonomy" id="4024"/>
    <lineage>
        <taxon>Eukaryota</taxon>
        <taxon>Viridiplantae</taxon>
        <taxon>Streptophyta</taxon>
        <taxon>Embryophyta</taxon>
        <taxon>Tracheophyta</taxon>
        <taxon>Spermatophyta</taxon>
        <taxon>Magnoliopsida</taxon>
        <taxon>eudicotyledons</taxon>
        <taxon>Gunneridae</taxon>
        <taxon>Pentapetalae</taxon>
        <taxon>rosids</taxon>
        <taxon>malvids</taxon>
        <taxon>Sapindales</taxon>
        <taxon>Sapindaceae</taxon>
        <taxon>Hippocastanoideae</taxon>
        <taxon>Acereae</taxon>
        <taxon>Acer</taxon>
    </lineage>
</organism>
<feature type="compositionally biased region" description="Polar residues" evidence="4">
    <location>
        <begin position="283"/>
        <end position="303"/>
    </location>
</feature>
<dbReference type="EMBL" id="JAUESC010000385">
    <property type="protein sequence ID" value="KAK0578302.1"/>
    <property type="molecule type" value="Genomic_DNA"/>
</dbReference>
<keyword evidence="2" id="KW-0805">Transcription regulation</keyword>
<feature type="region of interest" description="Disordered" evidence="4">
    <location>
        <begin position="79"/>
        <end position="98"/>
    </location>
</feature>
<evidence type="ECO:0008006" key="7">
    <source>
        <dbReference type="Google" id="ProtNLM"/>
    </source>
</evidence>
<feature type="compositionally biased region" description="Gly residues" evidence="4">
    <location>
        <begin position="11"/>
        <end position="27"/>
    </location>
</feature>
<feature type="region of interest" description="Disordered" evidence="4">
    <location>
        <begin position="1"/>
        <end position="49"/>
    </location>
</feature>
<proteinExistence type="predicted"/>
<reference evidence="5" key="1">
    <citation type="journal article" date="2022" name="Plant J.">
        <title>Strategies of tolerance reflected in two North American maple genomes.</title>
        <authorList>
            <person name="McEvoy S.L."/>
            <person name="Sezen U.U."/>
            <person name="Trouern-Trend A."/>
            <person name="McMahon S.M."/>
            <person name="Schaberg P.G."/>
            <person name="Yang J."/>
            <person name="Wegrzyn J.L."/>
            <person name="Swenson N.G."/>
        </authorList>
    </citation>
    <scope>NUCLEOTIDE SEQUENCE</scope>
    <source>
        <strain evidence="5">NS2018</strain>
    </source>
</reference>
<keyword evidence="3" id="KW-0804">Transcription</keyword>
<evidence type="ECO:0000313" key="5">
    <source>
        <dbReference type="EMBL" id="KAK0578302.1"/>
    </source>
</evidence>
<dbReference type="PANTHER" id="PTHR33388:SF19">
    <property type="entry name" value="SPOROCYTELESS-LIKE EAR-CONTAINING PROTEIN"/>
    <property type="match status" value="1"/>
</dbReference>
<evidence type="ECO:0000313" key="6">
    <source>
        <dbReference type="Proteomes" id="UP001168877"/>
    </source>
</evidence>
<accession>A0AA39RQH4</accession>
<name>A0AA39RQH4_ACESA</name>
<dbReference type="InterPro" id="IPR040356">
    <property type="entry name" value="SPEAR"/>
</dbReference>